<keyword evidence="2" id="KW-0378">Hydrolase</keyword>
<feature type="region of interest" description="Disordered" evidence="1">
    <location>
        <begin position="33"/>
        <end position="62"/>
    </location>
</feature>
<feature type="region of interest" description="Disordered" evidence="1">
    <location>
        <begin position="75"/>
        <end position="95"/>
    </location>
</feature>
<evidence type="ECO:0000313" key="3">
    <source>
        <dbReference type="Proteomes" id="UP000198211"/>
    </source>
</evidence>
<name>A0A225UKE0_9STRA</name>
<comment type="caution">
    <text evidence="2">The sequence shown here is derived from an EMBL/GenBank/DDBJ whole genome shotgun (WGS) entry which is preliminary data.</text>
</comment>
<keyword evidence="2" id="KW-0347">Helicase</keyword>
<feature type="compositionally biased region" description="Basic and acidic residues" evidence="1">
    <location>
        <begin position="33"/>
        <end position="45"/>
    </location>
</feature>
<keyword evidence="3" id="KW-1185">Reference proteome</keyword>
<dbReference type="AlphaFoldDB" id="A0A225UKE0"/>
<evidence type="ECO:0000313" key="2">
    <source>
        <dbReference type="EMBL" id="OWY93448.1"/>
    </source>
</evidence>
<keyword evidence="2" id="KW-0067">ATP-binding</keyword>
<organism evidence="2 3">
    <name type="scientific">Phytophthora megakarya</name>
    <dbReference type="NCBI Taxonomy" id="4795"/>
    <lineage>
        <taxon>Eukaryota</taxon>
        <taxon>Sar</taxon>
        <taxon>Stramenopiles</taxon>
        <taxon>Oomycota</taxon>
        <taxon>Peronosporomycetes</taxon>
        <taxon>Peronosporales</taxon>
        <taxon>Peronosporaceae</taxon>
        <taxon>Phytophthora</taxon>
    </lineage>
</organism>
<reference evidence="3" key="1">
    <citation type="submission" date="2017-03" db="EMBL/GenBank/DDBJ databases">
        <title>Phytopthora megakarya and P. palmivora, two closely related causual agents of cacao black pod achieved similar genome size and gene model numbers by different mechanisms.</title>
        <authorList>
            <person name="Ali S."/>
            <person name="Shao J."/>
            <person name="Larry D.J."/>
            <person name="Kronmiller B."/>
            <person name="Shen D."/>
            <person name="Strem M.D."/>
            <person name="Melnick R.L."/>
            <person name="Guiltinan M.J."/>
            <person name="Tyler B.M."/>
            <person name="Meinhardt L.W."/>
            <person name="Bailey B.A."/>
        </authorList>
    </citation>
    <scope>NUCLEOTIDE SEQUENCE [LARGE SCALE GENOMIC DNA]</scope>
    <source>
        <strain evidence="3">zdho120</strain>
    </source>
</reference>
<dbReference type="GO" id="GO:0004386">
    <property type="term" value="F:helicase activity"/>
    <property type="evidence" value="ECO:0007669"/>
    <property type="project" value="UniProtKB-KW"/>
</dbReference>
<sequence>MAKFSEFLLQIGEGRYPVNDDIGEGDICLPHDKYAFPKPPEGRLNEDDETKPFPNYYLHPSVDDHNTRDLELMVHDAAPDSDNVRPEADDTGDDR</sequence>
<dbReference type="EMBL" id="NBNE01016073">
    <property type="protein sequence ID" value="OWY93448.1"/>
    <property type="molecule type" value="Genomic_DNA"/>
</dbReference>
<protein>
    <submittedName>
        <fullName evidence="2">Helitron helicase</fullName>
    </submittedName>
</protein>
<gene>
    <name evidence="2" type="ORF">PHMEG_00037161</name>
</gene>
<proteinExistence type="predicted"/>
<keyword evidence="2" id="KW-0547">Nucleotide-binding</keyword>
<evidence type="ECO:0000256" key="1">
    <source>
        <dbReference type="SAM" id="MobiDB-lite"/>
    </source>
</evidence>
<dbReference type="Proteomes" id="UP000198211">
    <property type="component" value="Unassembled WGS sequence"/>
</dbReference>
<accession>A0A225UKE0</accession>